<dbReference type="KEGG" id="tig:THII_0114"/>
<dbReference type="Pfam" id="PF01145">
    <property type="entry name" value="Band_7"/>
    <property type="match status" value="1"/>
</dbReference>
<evidence type="ECO:0000256" key="3">
    <source>
        <dbReference type="SAM" id="MobiDB-lite"/>
    </source>
</evidence>
<evidence type="ECO:0000313" key="6">
    <source>
        <dbReference type="Proteomes" id="UP000031623"/>
    </source>
</evidence>
<feature type="domain" description="Band 7" evidence="4">
    <location>
        <begin position="8"/>
        <end position="192"/>
    </location>
</feature>
<comment type="subcellular location">
    <subcellularLocation>
        <location evidence="1">Membrane</location>
        <topology evidence="1">Single-pass membrane protein</topology>
    </subcellularLocation>
</comment>
<keyword evidence="6" id="KW-1185">Reference proteome</keyword>
<dbReference type="STRING" id="40754.THII_0114"/>
<accession>A0A090BU34</accession>
<evidence type="ECO:0000259" key="4">
    <source>
        <dbReference type="Pfam" id="PF01145"/>
    </source>
</evidence>
<keyword evidence="2" id="KW-0175">Coiled coil</keyword>
<dbReference type="AlphaFoldDB" id="A0A090BU34"/>
<proteinExistence type="predicted"/>
<protein>
    <submittedName>
        <fullName evidence="5">SPFH domain-containing protein</fullName>
    </submittedName>
</protein>
<dbReference type="GO" id="GO:0016020">
    <property type="term" value="C:membrane"/>
    <property type="evidence" value="ECO:0007669"/>
    <property type="project" value="UniProtKB-SubCell"/>
</dbReference>
<gene>
    <name evidence="5" type="ORF">THII_0114</name>
</gene>
<dbReference type="SUPFAM" id="SSF117892">
    <property type="entry name" value="Band 7/SPFH domain"/>
    <property type="match status" value="1"/>
</dbReference>
<dbReference type="InterPro" id="IPR036013">
    <property type="entry name" value="Band_7/SPFH_dom_sf"/>
</dbReference>
<organism evidence="5 6">
    <name type="scientific">Thioploca ingrica</name>
    <dbReference type="NCBI Taxonomy" id="40754"/>
    <lineage>
        <taxon>Bacteria</taxon>
        <taxon>Pseudomonadati</taxon>
        <taxon>Pseudomonadota</taxon>
        <taxon>Gammaproteobacteria</taxon>
        <taxon>Thiotrichales</taxon>
        <taxon>Thiotrichaceae</taxon>
        <taxon>Thioploca</taxon>
    </lineage>
</organism>
<feature type="coiled-coil region" evidence="2">
    <location>
        <begin position="215"/>
        <end position="246"/>
    </location>
</feature>
<name>A0A090BU34_9GAMM</name>
<dbReference type="EMBL" id="AP014633">
    <property type="protein sequence ID" value="BAP54411.1"/>
    <property type="molecule type" value="Genomic_DNA"/>
</dbReference>
<reference evidence="5 6" key="1">
    <citation type="journal article" date="2014" name="ISME J.">
        <title>Ecophysiology of Thioploca ingrica as revealed by the complete genome sequence supplemented with proteomic evidence.</title>
        <authorList>
            <person name="Kojima H."/>
            <person name="Ogura Y."/>
            <person name="Yamamoto N."/>
            <person name="Togashi T."/>
            <person name="Mori H."/>
            <person name="Watanabe T."/>
            <person name="Nemoto F."/>
            <person name="Kurokawa K."/>
            <person name="Hayashi T."/>
            <person name="Fukui M."/>
        </authorList>
    </citation>
    <scope>NUCLEOTIDE SEQUENCE [LARGE SCALE GENOMIC DNA]</scope>
</reference>
<evidence type="ECO:0000256" key="1">
    <source>
        <dbReference type="ARBA" id="ARBA00004167"/>
    </source>
</evidence>
<evidence type="ECO:0000313" key="5">
    <source>
        <dbReference type="EMBL" id="BAP54411.1"/>
    </source>
</evidence>
<sequence>MFAIRFIKTQPTTYVLKYVNGRLKSEGQGLAFFYFAPTTSLVAIPLESVDVPFIFKQGTGDFQEVDIQGQVTYRVVDPKKLAQLLNFTLANNSLNYVSDAPEKLPQRLVNLIQVLMQSIIGKSSLRETLNATDSLVTAVKAGLAHSQEVTELGLEVLGLSILSIKPNPETARALEADVRELLLRKADEAIYARRNAAVEQERAIRENELNTEIAVENKKRQIREAQMEAERSVQEKKQQILEAEMQGNIALEKQNKELVVLASENLRCEADAKVYTLTATLQALAGVDTKILQALASMGMNPAQLVALAFHDLAASAEKIGQLNVSPDLLRELLQHSPEESSSKSTQLKSAKKS</sequence>
<dbReference type="Gene3D" id="3.30.479.30">
    <property type="entry name" value="Band 7 domain"/>
    <property type="match status" value="1"/>
</dbReference>
<evidence type="ECO:0000256" key="2">
    <source>
        <dbReference type="SAM" id="Coils"/>
    </source>
</evidence>
<dbReference type="InterPro" id="IPR001107">
    <property type="entry name" value="Band_7"/>
</dbReference>
<dbReference type="HOGENOM" id="CLU_069124_0_0_6"/>
<dbReference type="OrthoDB" id="3469168at2"/>
<dbReference type="Proteomes" id="UP000031623">
    <property type="component" value="Chromosome"/>
</dbReference>
<feature type="region of interest" description="Disordered" evidence="3">
    <location>
        <begin position="334"/>
        <end position="354"/>
    </location>
</feature>
<feature type="compositionally biased region" description="Polar residues" evidence="3">
    <location>
        <begin position="343"/>
        <end position="354"/>
    </location>
</feature>